<evidence type="ECO:0000256" key="2">
    <source>
        <dbReference type="ARBA" id="ARBA00023125"/>
    </source>
</evidence>
<dbReference type="AlphaFoldDB" id="A0A7W9VWY0"/>
<sequence length="235" mass="25573">MMTQDGLLPLYEQVRRRLLSEIETGRLAEGSFLPPEFELCATYGVSRITLRRAVGELCAEGVLIRQQGRGTVIAPRKLQQSISLSGFADVVEGRGHKAGHRILGREDGADAPAAASRLRAERVVRFVRLLEIDDRPMTLETLFFDEERFADAVGPVGTGESFFATLRASYGVEPEHAERVIDVGFARASEAQSLGVSTTEPVYRIEKLVLGAGGAPIALSHTITPCRLVTLAVKN</sequence>
<dbReference type="PROSITE" id="PS50949">
    <property type="entry name" value="HTH_GNTR"/>
    <property type="match status" value="1"/>
</dbReference>
<dbReference type="SUPFAM" id="SSF64288">
    <property type="entry name" value="Chorismate lyase-like"/>
    <property type="match status" value="1"/>
</dbReference>
<dbReference type="GO" id="GO:0045892">
    <property type="term" value="P:negative regulation of DNA-templated transcription"/>
    <property type="evidence" value="ECO:0007669"/>
    <property type="project" value="TreeGrafter"/>
</dbReference>
<dbReference type="GO" id="GO:0003677">
    <property type="term" value="F:DNA binding"/>
    <property type="evidence" value="ECO:0007669"/>
    <property type="project" value="UniProtKB-KW"/>
</dbReference>
<name>A0A7W9VWY0_9HYPH</name>
<organism evidence="5 6">
    <name type="scientific">Aquamicrobium lusatiense</name>
    <dbReference type="NCBI Taxonomy" id="89772"/>
    <lineage>
        <taxon>Bacteria</taxon>
        <taxon>Pseudomonadati</taxon>
        <taxon>Pseudomonadota</taxon>
        <taxon>Alphaproteobacteria</taxon>
        <taxon>Hyphomicrobiales</taxon>
        <taxon>Phyllobacteriaceae</taxon>
        <taxon>Aquamicrobium</taxon>
    </lineage>
</organism>
<dbReference type="GO" id="GO:0003700">
    <property type="term" value="F:DNA-binding transcription factor activity"/>
    <property type="evidence" value="ECO:0007669"/>
    <property type="project" value="InterPro"/>
</dbReference>
<dbReference type="InterPro" id="IPR000524">
    <property type="entry name" value="Tscrpt_reg_HTH_GntR"/>
</dbReference>
<evidence type="ECO:0000313" key="6">
    <source>
        <dbReference type="Proteomes" id="UP000533306"/>
    </source>
</evidence>
<dbReference type="InterPro" id="IPR011663">
    <property type="entry name" value="UTRA"/>
</dbReference>
<keyword evidence="6" id="KW-1185">Reference proteome</keyword>
<dbReference type="Pfam" id="PF00392">
    <property type="entry name" value="GntR"/>
    <property type="match status" value="1"/>
</dbReference>
<feature type="domain" description="HTH gntR-type" evidence="4">
    <location>
        <begin position="8"/>
        <end position="76"/>
    </location>
</feature>
<proteinExistence type="predicted"/>
<dbReference type="InterPro" id="IPR050679">
    <property type="entry name" value="Bact_HTH_transcr_reg"/>
</dbReference>
<dbReference type="InterPro" id="IPR036390">
    <property type="entry name" value="WH_DNA-bd_sf"/>
</dbReference>
<dbReference type="InterPro" id="IPR028978">
    <property type="entry name" value="Chorismate_lyase_/UTRA_dom_sf"/>
</dbReference>
<accession>A0A7W9VWY0</accession>
<comment type="caution">
    <text evidence="5">The sequence shown here is derived from an EMBL/GenBank/DDBJ whole genome shotgun (WGS) entry which is preliminary data.</text>
</comment>
<dbReference type="SUPFAM" id="SSF46785">
    <property type="entry name" value="Winged helix' DNA-binding domain"/>
    <property type="match status" value="1"/>
</dbReference>
<gene>
    <name evidence="5" type="ORF">HNR59_003209</name>
</gene>
<evidence type="ECO:0000256" key="1">
    <source>
        <dbReference type="ARBA" id="ARBA00023015"/>
    </source>
</evidence>
<dbReference type="Proteomes" id="UP000533306">
    <property type="component" value="Unassembled WGS sequence"/>
</dbReference>
<dbReference type="EMBL" id="JACHEU010000003">
    <property type="protein sequence ID" value="MBB6013815.1"/>
    <property type="molecule type" value="Genomic_DNA"/>
</dbReference>
<reference evidence="5 6" key="1">
    <citation type="submission" date="2020-08" db="EMBL/GenBank/DDBJ databases">
        <title>Genomic Encyclopedia of Type Strains, Phase IV (KMG-IV): sequencing the most valuable type-strain genomes for metagenomic binning, comparative biology and taxonomic classification.</title>
        <authorList>
            <person name="Goeker M."/>
        </authorList>
    </citation>
    <scope>NUCLEOTIDE SEQUENCE [LARGE SCALE GENOMIC DNA]</scope>
    <source>
        <strain evidence="5 6">DSM 11099</strain>
    </source>
</reference>
<dbReference type="InterPro" id="IPR036388">
    <property type="entry name" value="WH-like_DNA-bd_sf"/>
</dbReference>
<protein>
    <submittedName>
        <fullName evidence="5">DNA-binding GntR family transcriptional regulator</fullName>
    </submittedName>
</protein>
<keyword evidence="2 5" id="KW-0238">DNA-binding</keyword>
<dbReference type="Pfam" id="PF07702">
    <property type="entry name" value="UTRA"/>
    <property type="match status" value="1"/>
</dbReference>
<dbReference type="Gene3D" id="1.10.10.10">
    <property type="entry name" value="Winged helix-like DNA-binding domain superfamily/Winged helix DNA-binding domain"/>
    <property type="match status" value="1"/>
</dbReference>
<evidence type="ECO:0000259" key="4">
    <source>
        <dbReference type="PROSITE" id="PS50949"/>
    </source>
</evidence>
<dbReference type="PANTHER" id="PTHR44846">
    <property type="entry name" value="MANNOSYL-D-GLYCERATE TRANSPORT/METABOLISM SYSTEM REPRESSOR MNGR-RELATED"/>
    <property type="match status" value="1"/>
</dbReference>
<dbReference type="PRINTS" id="PR00035">
    <property type="entry name" value="HTHGNTR"/>
</dbReference>
<dbReference type="PANTHER" id="PTHR44846:SF1">
    <property type="entry name" value="MANNOSYL-D-GLYCERATE TRANSPORT_METABOLISM SYSTEM REPRESSOR MNGR-RELATED"/>
    <property type="match status" value="1"/>
</dbReference>
<dbReference type="SMART" id="SM00345">
    <property type="entry name" value="HTH_GNTR"/>
    <property type="match status" value="1"/>
</dbReference>
<evidence type="ECO:0000256" key="3">
    <source>
        <dbReference type="ARBA" id="ARBA00023163"/>
    </source>
</evidence>
<keyword evidence="3" id="KW-0804">Transcription</keyword>
<dbReference type="Gene3D" id="3.40.1410.10">
    <property type="entry name" value="Chorismate lyase-like"/>
    <property type="match status" value="1"/>
</dbReference>
<dbReference type="CDD" id="cd07377">
    <property type="entry name" value="WHTH_GntR"/>
    <property type="match status" value="1"/>
</dbReference>
<keyword evidence="1" id="KW-0805">Transcription regulation</keyword>
<dbReference type="SMART" id="SM00866">
    <property type="entry name" value="UTRA"/>
    <property type="match status" value="1"/>
</dbReference>
<evidence type="ECO:0000313" key="5">
    <source>
        <dbReference type="EMBL" id="MBB6013815.1"/>
    </source>
</evidence>